<organism evidence="1">
    <name type="scientific">Beihai orthomyxo-like virus 1</name>
    <dbReference type="NCBI Taxonomy" id="1922494"/>
    <lineage>
        <taxon>Viruses</taxon>
        <taxon>Riboviria</taxon>
    </lineage>
</organism>
<protein>
    <submittedName>
        <fullName evidence="1">Polymerase PB2</fullName>
    </submittedName>
</protein>
<evidence type="ECO:0000313" key="1">
    <source>
        <dbReference type="EMBL" id="APG77866.1"/>
    </source>
</evidence>
<reference evidence="1" key="1">
    <citation type="journal article" date="2016" name="Nature">
        <title>Redefining the invertebrate RNA virosphere.</title>
        <authorList>
            <person name="Shi M."/>
            <person name="Lin X.D."/>
            <person name="Tian J.H."/>
            <person name="Chen L.J."/>
            <person name="Chen X."/>
            <person name="Li C.X."/>
            <person name="Qin X.C."/>
            <person name="Li J."/>
            <person name="Cao J.P."/>
            <person name="Eden J.S."/>
            <person name="Buchmann J."/>
            <person name="Wang W."/>
            <person name="Xu J."/>
            <person name="Holmes E.C."/>
            <person name="Zhang Y.Z."/>
        </authorList>
    </citation>
    <scope>NUCLEOTIDE SEQUENCE</scope>
    <source>
        <strain evidence="1">BHTSS17872</strain>
    </source>
</reference>
<accession>A0A1L3KKK6</accession>
<sequence>MDLNVEDENNGDEETKLLAHKERIMVTVKEILKLRDMENGNETIKVLQENPVCNLRMIRKYAGVEKDPDPISTVMTTISGKYPILCDAIWAQQQPEDKRRQLFGDLWDDSRKRGMIRCKKETVDYYIETAELPTEQQMKMINVLYKQPRRIALNYHLINWDQCRVRISDMLFDRSVINTRKPIIDIPKNQRKSVITELLMPGMQIEYNSMTKTYISELNEQLGDTIVEGMRLADQARLIYNAMDTRPKVLPLIKTMTEETYENSSAIYGQNWMLENLKMGEIDNPKDTHHLRSVCSVIAYIFQSNPKEDRRMIAKSVTDMGTPLENLLRTSSFSDSYEMKVVKASLQIPFRTDSIMGHTRFYPESSNIRISKETNTVGVSWTKYSGIENVDFSTEKLSYGSVKHNADKIYQITTTWTDYKTLKNTIVDIANYCRVGWEITQGKTKKAIMNEITKTYKEYPWRIIWCDSTEWMKNILLLQDTSPKELYSKLPMIIKGTMGVLKIVAEFTPTVLSEEVHVLRDDLTMYVLDAQGRQSRFVHNQVIPPPEYFSLPDSVNSTNILVSPYLPKVSSLRKTIGYHMRRQDLWLDISKNNWCNFNSHISRLVPSSYRDSISQTCRRLLKTDIAQSYPTPYLATLYSFSGFEGHDIIIKNVFSFYIQGVGNMSLLADKGIFKYDDVSKVFTIQNEVISLKMDEPLDFNKMSKTGLSGYKIQPTSKRSVCTLEKGISKLENLPNGSQIPILTLNDTYMLIRDRTKDERLRQTVKRNIDEVDTHRASIVPFDLNEAIWSKIKRARKQ</sequence>
<dbReference type="EMBL" id="KX883845">
    <property type="protein sequence ID" value="APG77866.1"/>
    <property type="molecule type" value="Genomic_RNA"/>
</dbReference>
<name>A0A1L3KKK6_9VIRU</name>
<proteinExistence type="predicted"/>